<name>F2LQ51_BURGS</name>
<keyword evidence="5" id="KW-1185">Reference proteome</keyword>
<dbReference type="InterPro" id="IPR000873">
    <property type="entry name" value="AMP-dep_synth/lig_dom"/>
</dbReference>
<evidence type="ECO:0000313" key="5">
    <source>
        <dbReference type="Proteomes" id="UP000008316"/>
    </source>
</evidence>
<dbReference type="eggNOG" id="COG0318">
    <property type="taxonomic scope" value="Bacteria"/>
</dbReference>
<dbReference type="GO" id="GO:0070566">
    <property type="term" value="F:adenylyltransferase activity"/>
    <property type="evidence" value="ECO:0007669"/>
    <property type="project" value="TreeGrafter"/>
</dbReference>
<feature type="domain" description="AMP-dependent synthetase/ligase" evidence="2">
    <location>
        <begin position="26"/>
        <end position="427"/>
    </location>
</feature>
<sequence>MGDSKLRRFDSMIDAILAAAEHPDTHRPALLAVIEDDGQERSLDYEVFAHRALAACAALHEMGVRQRDLVILALPTSVDHLLALAGCVLLGAMPCTVPLPGRLATDSSKNQLYLACRTFSPRLVIAPDPLAQGFRDDLANARTHVIAMSELRLAAQAGGTPVIGRRGPHEAHHVQLTSGSTGRPKAAVLTHRNVLDNSYGIGGSVGYDTARGDASGSWLPLFHDLGLLTLLSNIAYQSPILLMQPSSFIRNPLGWLKRIAAFGATTTASPTFGLQYCVRRFREASMREVDLSRLRNIFIGAERVDEACLRDFADRFGPYGLSRSALQPCYGMAESTLATTMHDATRNYDPRSLAYVVPDRIDSEAVIKQGYALPARADSHLTESILSMGRPIPGMELRVIAPAGTQAHEREVGEIHIRGTSIMSDYLPAEGQTERHDRDSWFATGDLGYLLGGELYVLGRKKEIIIIRGNNYFPHEIEDVVAAHPGLSEAAIVAAGVFDEVQGTENIVLFIESETVDLMGELHRALQAALREAFGFGAQAIVFVRNGSLPRTSSGKLQRLKCRDLYVQGRLAVVAEPEAARLEEPAAL</sequence>
<protein>
    <submittedName>
        <fullName evidence="4">AMP-dependent synthetase and ligase</fullName>
    </submittedName>
</protein>
<dbReference type="EMBL" id="CP002600">
    <property type="protein sequence ID" value="AEA64397.1"/>
    <property type="molecule type" value="Genomic_DNA"/>
</dbReference>
<dbReference type="Pfam" id="PF23024">
    <property type="entry name" value="AMP-dom_DIP2-like"/>
    <property type="match status" value="1"/>
</dbReference>
<keyword evidence="4" id="KW-0436">Ligase</keyword>
<feature type="domain" description="AMP-binding enzyme C-terminal" evidence="3">
    <location>
        <begin position="462"/>
        <end position="573"/>
    </location>
</feature>
<dbReference type="Proteomes" id="UP000008316">
    <property type="component" value="Chromosome 2"/>
</dbReference>
<dbReference type="PANTHER" id="PTHR22754:SF32">
    <property type="entry name" value="DISCO-INTERACTING PROTEIN 2"/>
    <property type="match status" value="1"/>
</dbReference>
<dbReference type="Gene3D" id="3.30.300.30">
    <property type="match status" value="1"/>
</dbReference>
<dbReference type="PANTHER" id="PTHR22754">
    <property type="entry name" value="DISCO-INTERACTING PROTEIN 2 DIP2 -RELATED"/>
    <property type="match status" value="1"/>
</dbReference>
<dbReference type="AlphaFoldDB" id="F2LQ51"/>
<evidence type="ECO:0000259" key="3">
    <source>
        <dbReference type="Pfam" id="PF23024"/>
    </source>
</evidence>
<dbReference type="InterPro" id="IPR025110">
    <property type="entry name" value="AMP-bd_C"/>
</dbReference>
<gene>
    <name evidence="4" type="ordered locus">bgla_2g19620</name>
</gene>
<dbReference type="PROSITE" id="PS00455">
    <property type="entry name" value="AMP_BINDING"/>
    <property type="match status" value="1"/>
</dbReference>
<reference evidence="4 5" key="1">
    <citation type="journal article" date="2011" name="J. Bacteriol.">
        <title>Complete genome sequence of Burkholderia gladioli BSR3.</title>
        <authorList>
            <person name="Seo Y.S."/>
            <person name="Lim J."/>
            <person name="Choi B.S."/>
            <person name="Kim H."/>
            <person name="Goo E."/>
            <person name="Lee B."/>
            <person name="Lim J.S."/>
            <person name="Choi I.Y."/>
            <person name="Moon J.S."/>
            <person name="Kim J."/>
            <person name="Hwang I."/>
        </authorList>
    </citation>
    <scope>NUCLEOTIDE SEQUENCE [LARGE SCALE GENOMIC DNA]</scope>
    <source>
        <strain evidence="4 5">BSR3</strain>
    </source>
</reference>
<accession>F2LQ51</accession>
<dbReference type="InterPro" id="IPR020845">
    <property type="entry name" value="AMP-binding_CS"/>
</dbReference>
<evidence type="ECO:0000256" key="1">
    <source>
        <dbReference type="ARBA" id="ARBA00006432"/>
    </source>
</evidence>
<evidence type="ECO:0000259" key="2">
    <source>
        <dbReference type="Pfam" id="PF00501"/>
    </source>
</evidence>
<dbReference type="KEGG" id="bgd:bgla_2g19620"/>
<proteinExistence type="inferred from homology"/>
<dbReference type="Pfam" id="PF00501">
    <property type="entry name" value="AMP-binding"/>
    <property type="match status" value="1"/>
</dbReference>
<dbReference type="InterPro" id="IPR045851">
    <property type="entry name" value="AMP-bd_C_sf"/>
</dbReference>
<evidence type="ECO:0000313" key="4">
    <source>
        <dbReference type="EMBL" id="AEA64397.1"/>
    </source>
</evidence>
<comment type="similarity">
    <text evidence="1">Belongs to the ATP-dependent AMP-binding enzyme family.</text>
</comment>
<dbReference type="HOGENOM" id="CLU_000022_23_7_4"/>
<organism evidence="4 5">
    <name type="scientific">Burkholderia gladioli (strain BSR3)</name>
    <dbReference type="NCBI Taxonomy" id="999541"/>
    <lineage>
        <taxon>Bacteria</taxon>
        <taxon>Pseudomonadati</taxon>
        <taxon>Pseudomonadota</taxon>
        <taxon>Betaproteobacteria</taxon>
        <taxon>Burkholderiales</taxon>
        <taxon>Burkholderiaceae</taxon>
        <taxon>Burkholderia</taxon>
    </lineage>
</organism>
<dbReference type="SUPFAM" id="SSF56801">
    <property type="entry name" value="Acetyl-CoA synthetase-like"/>
    <property type="match status" value="1"/>
</dbReference>
<dbReference type="Gene3D" id="3.40.50.12780">
    <property type="entry name" value="N-terminal domain of ligase-like"/>
    <property type="match status" value="1"/>
</dbReference>
<dbReference type="GO" id="GO:0016874">
    <property type="term" value="F:ligase activity"/>
    <property type="evidence" value="ECO:0007669"/>
    <property type="project" value="UniProtKB-KW"/>
</dbReference>
<dbReference type="GO" id="GO:0005886">
    <property type="term" value="C:plasma membrane"/>
    <property type="evidence" value="ECO:0007669"/>
    <property type="project" value="TreeGrafter"/>
</dbReference>
<dbReference type="STRING" id="999541.bgla_2g19620"/>
<dbReference type="InterPro" id="IPR042099">
    <property type="entry name" value="ANL_N_sf"/>
</dbReference>
<dbReference type="GO" id="GO:0006633">
    <property type="term" value="P:fatty acid biosynthetic process"/>
    <property type="evidence" value="ECO:0007669"/>
    <property type="project" value="TreeGrafter"/>
</dbReference>